<dbReference type="Proteomes" id="UP000059680">
    <property type="component" value="Chromosome 1"/>
</dbReference>
<feature type="compositionally biased region" description="Basic residues" evidence="1">
    <location>
        <begin position="80"/>
        <end position="96"/>
    </location>
</feature>
<feature type="region of interest" description="Disordered" evidence="1">
    <location>
        <begin position="156"/>
        <end position="193"/>
    </location>
</feature>
<reference evidence="2 3" key="2">
    <citation type="journal article" date="2013" name="Plant Cell Physiol.">
        <title>Rice Annotation Project Database (RAP-DB): an integrative and interactive database for rice genomics.</title>
        <authorList>
            <person name="Sakai H."/>
            <person name="Lee S.S."/>
            <person name="Tanaka T."/>
            <person name="Numa H."/>
            <person name="Kim J."/>
            <person name="Kawahara Y."/>
            <person name="Wakimoto H."/>
            <person name="Yang C.C."/>
            <person name="Iwamoto M."/>
            <person name="Abe T."/>
            <person name="Yamada Y."/>
            <person name="Muto A."/>
            <person name="Inokuchi H."/>
            <person name="Ikemura T."/>
            <person name="Matsumoto T."/>
            <person name="Sasaki T."/>
            <person name="Itoh T."/>
        </authorList>
    </citation>
    <scope>NUCLEOTIDE SEQUENCE [LARGE SCALE GENOMIC DNA]</scope>
    <source>
        <strain evidence="3">cv. Nipponbare</strain>
    </source>
</reference>
<feature type="region of interest" description="Disordered" evidence="1">
    <location>
        <begin position="1"/>
        <end position="143"/>
    </location>
</feature>
<dbReference type="InParanoid" id="A0A0N7KE74"/>
<dbReference type="PaxDb" id="39947-A0A0N7KE74"/>
<dbReference type="Gramene" id="Os01t0887850-00">
    <property type="protein sequence ID" value="Os01t0887850-00"/>
    <property type="gene ID" value="Os01g0887850"/>
</dbReference>
<evidence type="ECO:0000256" key="1">
    <source>
        <dbReference type="SAM" id="MobiDB-lite"/>
    </source>
</evidence>
<organism evidence="2 3">
    <name type="scientific">Oryza sativa subsp. japonica</name>
    <name type="common">Rice</name>
    <dbReference type="NCBI Taxonomy" id="39947"/>
    <lineage>
        <taxon>Eukaryota</taxon>
        <taxon>Viridiplantae</taxon>
        <taxon>Streptophyta</taxon>
        <taxon>Embryophyta</taxon>
        <taxon>Tracheophyta</taxon>
        <taxon>Spermatophyta</taxon>
        <taxon>Magnoliopsida</taxon>
        <taxon>Liliopsida</taxon>
        <taxon>Poales</taxon>
        <taxon>Poaceae</taxon>
        <taxon>BOP clade</taxon>
        <taxon>Oryzoideae</taxon>
        <taxon>Oryzeae</taxon>
        <taxon>Oryzinae</taxon>
        <taxon>Oryza</taxon>
        <taxon>Oryza sativa</taxon>
    </lineage>
</organism>
<gene>
    <name evidence="2" type="ordered locus">Os01g0887850</name>
    <name evidence="2" type="ORF">OSNPB_010887850</name>
</gene>
<feature type="non-terminal residue" evidence="2">
    <location>
        <position position="1"/>
    </location>
</feature>
<reference evidence="2 3" key="3">
    <citation type="journal article" date="2013" name="Rice">
        <title>Improvement of the Oryza sativa Nipponbare reference genome using next generation sequence and optical map data.</title>
        <authorList>
            <person name="Kawahara Y."/>
            <person name="de la Bastide M."/>
            <person name="Hamilton J.P."/>
            <person name="Kanamori H."/>
            <person name="McCombie W.R."/>
            <person name="Ouyang S."/>
            <person name="Schwartz D.C."/>
            <person name="Tanaka T."/>
            <person name="Wu J."/>
            <person name="Zhou S."/>
            <person name="Childs K.L."/>
            <person name="Davidson R.M."/>
            <person name="Lin H."/>
            <person name="Quesada-Ocampo L."/>
            <person name="Vaillancourt B."/>
            <person name="Sakai H."/>
            <person name="Lee S.S."/>
            <person name="Kim J."/>
            <person name="Numa H."/>
            <person name="Itoh T."/>
            <person name="Buell C.R."/>
            <person name="Matsumoto T."/>
        </authorList>
    </citation>
    <scope>NUCLEOTIDE SEQUENCE [LARGE SCALE GENOMIC DNA]</scope>
    <source>
        <strain evidence="3">cv. Nipponbare</strain>
    </source>
</reference>
<dbReference type="EMBL" id="AP014957">
    <property type="protein sequence ID" value="BAS75625.1"/>
    <property type="molecule type" value="Genomic_DNA"/>
</dbReference>
<accession>A0A0N7KE74</accession>
<feature type="compositionally biased region" description="Polar residues" evidence="1">
    <location>
        <begin position="9"/>
        <end position="37"/>
    </location>
</feature>
<sequence>KLESRAPISYQNPTTTTQRSIDQNYRITNNSKFQPKHQSGERANFFFPNLASNLALEQTKRSSKNTESSSAPNPPPGARNTKRSKPARTHQGRRACKTSPHLQNKQPAQSHESAGRLRNRVREGARARRTGGEGLDHAGAAAPEVAEDLLRRARGVRCPASASSTSTSATASASASASFHSWGGGRARGNGGG</sequence>
<evidence type="ECO:0000313" key="2">
    <source>
        <dbReference type="EMBL" id="BAS75625.1"/>
    </source>
</evidence>
<evidence type="ECO:0000313" key="3">
    <source>
        <dbReference type="Proteomes" id="UP000059680"/>
    </source>
</evidence>
<feature type="compositionally biased region" description="Basic and acidic residues" evidence="1">
    <location>
        <begin position="120"/>
        <end position="136"/>
    </location>
</feature>
<feature type="compositionally biased region" description="Polar residues" evidence="1">
    <location>
        <begin position="100"/>
        <end position="112"/>
    </location>
</feature>
<name>A0A0N7KE74_ORYSJ</name>
<protein>
    <submittedName>
        <fullName evidence="2">Os01g0887850 protein</fullName>
    </submittedName>
</protein>
<feature type="compositionally biased region" description="Low complexity" evidence="1">
    <location>
        <begin position="160"/>
        <end position="178"/>
    </location>
</feature>
<reference evidence="3" key="1">
    <citation type="journal article" date="2005" name="Nature">
        <title>The map-based sequence of the rice genome.</title>
        <authorList>
            <consortium name="International rice genome sequencing project (IRGSP)"/>
            <person name="Matsumoto T."/>
            <person name="Wu J."/>
            <person name="Kanamori H."/>
            <person name="Katayose Y."/>
            <person name="Fujisawa M."/>
            <person name="Namiki N."/>
            <person name="Mizuno H."/>
            <person name="Yamamoto K."/>
            <person name="Antonio B.A."/>
            <person name="Baba T."/>
            <person name="Sakata K."/>
            <person name="Nagamura Y."/>
            <person name="Aoki H."/>
            <person name="Arikawa K."/>
            <person name="Arita K."/>
            <person name="Bito T."/>
            <person name="Chiden Y."/>
            <person name="Fujitsuka N."/>
            <person name="Fukunaka R."/>
            <person name="Hamada M."/>
            <person name="Harada C."/>
            <person name="Hayashi A."/>
            <person name="Hijishita S."/>
            <person name="Honda M."/>
            <person name="Hosokawa S."/>
            <person name="Ichikawa Y."/>
            <person name="Idonuma A."/>
            <person name="Iijima M."/>
            <person name="Ikeda M."/>
            <person name="Ikeno M."/>
            <person name="Ito K."/>
            <person name="Ito S."/>
            <person name="Ito T."/>
            <person name="Ito Y."/>
            <person name="Ito Y."/>
            <person name="Iwabuchi A."/>
            <person name="Kamiya K."/>
            <person name="Karasawa W."/>
            <person name="Kurita K."/>
            <person name="Katagiri S."/>
            <person name="Kikuta A."/>
            <person name="Kobayashi H."/>
            <person name="Kobayashi N."/>
            <person name="Machita K."/>
            <person name="Maehara T."/>
            <person name="Masukawa M."/>
            <person name="Mizubayashi T."/>
            <person name="Mukai Y."/>
            <person name="Nagasaki H."/>
            <person name="Nagata Y."/>
            <person name="Naito S."/>
            <person name="Nakashima M."/>
            <person name="Nakama Y."/>
            <person name="Nakamichi Y."/>
            <person name="Nakamura M."/>
            <person name="Meguro A."/>
            <person name="Negishi M."/>
            <person name="Ohta I."/>
            <person name="Ohta T."/>
            <person name="Okamoto M."/>
            <person name="Ono N."/>
            <person name="Saji S."/>
            <person name="Sakaguchi M."/>
            <person name="Sakai K."/>
            <person name="Shibata M."/>
            <person name="Shimokawa T."/>
            <person name="Song J."/>
            <person name="Takazaki Y."/>
            <person name="Terasawa K."/>
            <person name="Tsugane M."/>
            <person name="Tsuji K."/>
            <person name="Ueda S."/>
            <person name="Waki K."/>
            <person name="Yamagata H."/>
            <person name="Yamamoto M."/>
            <person name="Yamamoto S."/>
            <person name="Yamane H."/>
            <person name="Yoshiki S."/>
            <person name="Yoshihara R."/>
            <person name="Yukawa K."/>
            <person name="Zhong H."/>
            <person name="Yano M."/>
            <person name="Yuan Q."/>
            <person name="Ouyang S."/>
            <person name="Liu J."/>
            <person name="Jones K.M."/>
            <person name="Gansberger K."/>
            <person name="Moffat K."/>
            <person name="Hill J."/>
            <person name="Bera J."/>
            <person name="Fadrosh D."/>
            <person name="Jin S."/>
            <person name="Johri S."/>
            <person name="Kim M."/>
            <person name="Overton L."/>
            <person name="Reardon M."/>
            <person name="Tsitrin T."/>
            <person name="Vuong H."/>
            <person name="Weaver B."/>
            <person name="Ciecko A."/>
            <person name="Tallon L."/>
            <person name="Jackson J."/>
            <person name="Pai G."/>
            <person name="Aken S.V."/>
            <person name="Utterback T."/>
            <person name="Reidmuller S."/>
            <person name="Feldblyum T."/>
            <person name="Hsiao J."/>
            <person name="Zismann V."/>
            <person name="Iobst S."/>
            <person name="de Vazeille A.R."/>
            <person name="Buell C.R."/>
            <person name="Ying K."/>
            <person name="Li Y."/>
            <person name="Lu T."/>
            <person name="Huang Y."/>
            <person name="Zhao Q."/>
            <person name="Feng Q."/>
            <person name="Zhang L."/>
            <person name="Zhu J."/>
            <person name="Weng Q."/>
            <person name="Mu J."/>
            <person name="Lu Y."/>
            <person name="Fan D."/>
            <person name="Liu Y."/>
            <person name="Guan J."/>
            <person name="Zhang Y."/>
            <person name="Yu S."/>
            <person name="Liu X."/>
            <person name="Zhang Y."/>
            <person name="Hong G."/>
            <person name="Han B."/>
            <person name="Choisne N."/>
            <person name="Demange N."/>
            <person name="Orjeda G."/>
            <person name="Samain S."/>
            <person name="Cattolico L."/>
            <person name="Pelletier E."/>
            <person name="Couloux A."/>
            <person name="Segurens B."/>
            <person name="Wincker P."/>
            <person name="D'Hont A."/>
            <person name="Scarpelli C."/>
            <person name="Weissenbach J."/>
            <person name="Salanoubat M."/>
            <person name="Quetier F."/>
            <person name="Yu Y."/>
            <person name="Kim H.R."/>
            <person name="Rambo T."/>
            <person name="Currie J."/>
            <person name="Collura K."/>
            <person name="Luo M."/>
            <person name="Yang T."/>
            <person name="Ammiraju J.S.S."/>
            <person name="Engler F."/>
            <person name="Soderlund C."/>
            <person name="Wing R.A."/>
            <person name="Palmer L.E."/>
            <person name="de la Bastide M."/>
            <person name="Spiegel L."/>
            <person name="Nascimento L."/>
            <person name="Zutavern T."/>
            <person name="O'Shaughnessy A."/>
            <person name="Dike S."/>
            <person name="Dedhia N."/>
            <person name="Preston R."/>
            <person name="Balija V."/>
            <person name="McCombie W.R."/>
            <person name="Chow T."/>
            <person name="Chen H."/>
            <person name="Chung M."/>
            <person name="Chen C."/>
            <person name="Shaw J."/>
            <person name="Wu H."/>
            <person name="Hsiao K."/>
            <person name="Chao Y."/>
            <person name="Chu M."/>
            <person name="Cheng C."/>
            <person name="Hour A."/>
            <person name="Lee P."/>
            <person name="Lin S."/>
            <person name="Lin Y."/>
            <person name="Liou J."/>
            <person name="Liu S."/>
            <person name="Hsing Y."/>
            <person name="Raghuvanshi S."/>
            <person name="Mohanty A."/>
            <person name="Bharti A.K."/>
            <person name="Gaur A."/>
            <person name="Gupta V."/>
            <person name="Kumar D."/>
            <person name="Ravi V."/>
            <person name="Vij S."/>
            <person name="Kapur A."/>
            <person name="Khurana P."/>
            <person name="Khurana P."/>
            <person name="Khurana J.P."/>
            <person name="Tyagi A.K."/>
            <person name="Gaikwad K."/>
            <person name="Singh A."/>
            <person name="Dalal V."/>
            <person name="Srivastava S."/>
            <person name="Dixit A."/>
            <person name="Pal A.K."/>
            <person name="Ghazi I.A."/>
            <person name="Yadav M."/>
            <person name="Pandit A."/>
            <person name="Bhargava A."/>
            <person name="Sureshbabu K."/>
            <person name="Batra K."/>
            <person name="Sharma T.R."/>
            <person name="Mohapatra T."/>
            <person name="Singh N.K."/>
            <person name="Messing J."/>
            <person name="Nelson A.B."/>
            <person name="Fuks G."/>
            <person name="Kavchok S."/>
            <person name="Keizer G."/>
            <person name="Linton E."/>
            <person name="Llaca V."/>
            <person name="Song R."/>
            <person name="Tanyolac B."/>
            <person name="Young S."/>
            <person name="Ho-Il K."/>
            <person name="Hahn J.H."/>
            <person name="Sangsakoo G."/>
            <person name="Vanavichit A."/>
            <person name="de Mattos Luiz.A.T."/>
            <person name="Zimmer P.D."/>
            <person name="Malone G."/>
            <person name="Dellagostin O."/>
            <person name="de Oliveira A.C."/>
            <person name="Bevan M."/>
            <person name="Bancroft I."/>
            <person name="Minx P."/>
            <person name="Cordum H."/>
            <person name="Wilson R."/>
            <person name="Cheng Z."/>
            <person name="Jin W."/>
            <person name="Jiang J."/>
            <person name="Leong S.A."/>
            <person name="Iwama H."/>
            <person name="Gojobori T."/>
            <person name="Itoh T."/>
            <person name="Niimura Y."/>
            <person name="Fujii Y."/>
            <person name="Habara T."/>
            <person name="Sakai H."/>
            <person name="Sato Y."/>
            <person name="Wilson G."/>
            <person name="Kumar K."/>
            <person name="McCouch S."/>
            <person name="Juretic N."/>
            <person name="Hoen D."/>
            <person name="Wright S."/>
            <person name="Bruskiewich R."/>
            <person name="Bureau T."/>
            <person name="Miyao A."/>
            <person name="Hirochika H."/>
            <person name="Nishikawa T."/>
            <person name="Kadowaki K."/>
            <person name="Sugiura M."/>
            <person name="Burr B."/>
            <person name="Sasaki T."/>
        </authorList>
    </citation>
    <scope>NUCLEOTIDE SEQUENCE [LARGE SCALE GENOMIC DNA]</scope>
    <source>
        <strain evidence="3">cv. Nipponbare</strain>
    </source>
</reference>
<feature type="compositionally biased region" description="Gly residues" evidence="1">
    <location>
        <begin position="182"/>
        <end position="193"/>
    </location>
</feature>
<keyword evidence="3" id="KW-1185">Reference proteome</keyword>
<dbReference type="AlphaFoldDB" id="A0A0N7KE74"/>
<proteinExistence type="predicted"/>